<name>A0AAU8HZU2_9CAUD</name>
<evidence type="ECO:0000313" key="1">
    <source>
        <dbReference type="EMBL" id="XCI77928.1"/>
    </source>
</evidence>
<dbReference type="EMBL" id="PP895363">
    <property type="protein sequence ID" value="XCI77928.1"/>
    <property type="molecule type" value="Genomic_DNA"/>
</dbReference>
<reference evidence="1" key="1">
    <citation type="submission" date="2024-06" db="EMBL/GenBank/DDBJ databases">
        <title>High activity and specificity of bacteriophage cocktails against carbapenem-resistant Klebsiella pneumoniae belonging to high-risk clones CG258 and ST307.</title>
        <authorList>
            <person name="Jimenez Quiceno J."/>
            <person name="Salazar Ospina L."/>
            <person name="Tellez Carrasquilla S."/>
        </authorList>
    </citation>
    <scope>NUCLEOTIDE SEQUENCE</scope>
</reference>
<proteinExistence type="predicted"/>
<dbReference type="Pfam" id="PF06019">
    <property type="entry name" value="Phage_30_8"/>
    <property type="match status" value="1"/>
</dbReference>
<sequence>MTIINLNTTIKGKDFGRVVDNDPMWSLSVFKGDLIDVVTIDSGSDDYKCEIHLTNWYTGKVYALDRVIIGRIETLEDEETGETFDYYINSTNRAERLLEKMKEKGTIDLSHWVDITNDPAYK</sequence>
<accession>A0AAU8HZU2</accession>
<organism evidence="1">
    <name type="scientific">Klebsiella phage FKP3</name>
    <dbReference type="NCBI Taxonomy" id="3231233"/>
    <lineage>
        <taxon>Viruses</taxon>
        <taxon>Duplodnaviria</taxon>
        <taxon>Heunggongvirae</taxon>
        <taxon>Uroviricota</taxon>
        <taxon>Caudoviricetes</taxon>
        <taxon>Stephanstirmvirinae</taxon>
        <taxon>Justusliebigvirus</taxon>
    </lineage>
</organism>
<protein>
    <submittedName>
        <fullName evidence="1">Uncharacterized protein</fullName>
    </submittedName>
</protein>
<dbReference type="InterPro" id="IPR009258">
    <property type="entry name" value="Phage_T4_Gp30.8"/>
</dbReference>